<keyword evidence="1" id="KW-0812">Transmembrane</keyword>
<sequence>MDTTASGTTAQHEVWHRPFVKDHQRWCDDFVLELRLRDVPGPVIGDRLAEVEAHCTDTGESPDEAFGDPREYAHQLGQDRSPELTAGVWRVALVAALQIVALLVGTSAAFSWARGEELSYNVVQLVAVALLAALLLALPVLLRPLVARPWAVGVPLALLTTAAGVGSAAAGRLDLPALVTLPPAAVAVALFVVVVVLAVLEHRELTADDDQVTSPLAPTPGASAGPGRGHLAALLPAVLVPLAYVVLAVLPWVLP</sequence>
<keyword evidence="1" id="KW-1133">Transmembrane helix</keyword>
<keyword evidence="1" id="KW-0472">Membrane</keyword>
<organism evidence="2 3">
    <name type="scientific">Oceanitalea stevensii</name>
    <dbReference type="NCBI Taxonomy" id="2763072"/>
    <lineage>
        <taxon>Bacteria</taxon>
        <taxon>Bacillati</taxon>
        <taxon>Actinomycetota</taxon>
        <taxon>Actinomycetes</taxon>
        <taxon>Micrococcales</taxon>
        <taxon>Bogoriellaceae</taxon>
        <taxon>Georgenia</taxon>
    </lineage>
</organism>
<feature type="transmembrane region" description="Helical" evidence="1">
    <location>
        <begin position="122"/>
        <end position="142"/>
    </location>
</feature>
<dbReference type="EMBL" id="JACSPO010000011">
    <property type="protein sequence ID" value="MBD8063458.1"/>
    <property type="molecule type" value="Genomic_DNA"/>
</dbReference>
<reference evidence="2 3" key="1">
    <citation type="submission" date="2020-08" db="EMBL/GenBank/DDBJ databases">
        <title>A Genomic Blueprint of the Chicken Gut Microbiome.</title>
        <authorList>
            <person name="Gilroy R."/>
            <person name="Ravi A."/>
            <person name="Getino M."/>
            <person name="Pursley I."/>
            <person name="Horton D.L."/>
            <person name="Alikhan N.-F."/>
            <person name="Baker D."/>
            <person name="Gharbi K."/>
            <person name="Hall N."/>
            <person name="Watson M."/>
            <person name="Adriaenssens E.M."/>
            <person name="Foster-Nyarko E."/>
            <person name="Jarju S."/>
            <person name="Secka A."/>
            <person name="Antonio M."/>
            <person name="Oren A."/>
            <person name="Chaudhuri R."/>
            <person name="La Ragione R.M."/>
            <person name="Hildebrand F."/>
            <person name="Pallen M.J."/>
        </authorList>
    </citation>
    <scope>NUCLEOTIDE SEQUENCE [LARGE SCALE GENOMIC DNA]</scope>
    <source>
        <strain evidence="2 3">Sa1BUA1</strain>
    </source>
</reference>
<evidence type="ECO:0000313" key="2">
    <source>
        <dbReference type="EMBL" id="MBD8063458.1"/>
    </source>
</evidence>
<proteinExistence type="predicted"/>
<feature type="transmembrane region" description="Helical" evidence="1">
    <location>
        <begin position="88"/>
        <end position="110"/>
    </location>
</feature>
<feature type="transmembrane region" description="Helical" evidence="1">
    <location>
        <begin position="149"/>
        <end position="171"/>
    </location>
</feature>
<name>A0ABR8Z536_9MICO</name>
<dbReference type="Proteomes" id="UP000661894">
    <property type="component" value="Unassembled WGS sequence"/>
</dbReference>
<dbReference type="RefSeq" id="WP_251840560.1">
    <property type="nucleotide sequence ID" value="NZ_JACSPO010000011.1"/>
</dbReference>
<feature type="transmembrane region" description="Helical" evidence="1">
    <location>
        <begin position="177"/>
        <end position="200"/>
    </location>
</feature>
<protein>
    <submittedName>
        <fullName evidence="2">Uncharacterized protein</fullName>
    </submittedName>
</protein>
<accession>A0ABR8Z536</accession>
<evidence type="ECO:0000256" key="1">
    <source>
        <dbReference type="SAM" id="Phobius"/>
    </source>
</evidence>
<comment type="caution">
    <text evidence="2">The sequence shown here is derived from an EMBL/GenBank/DDBJ whole genome shotgun (WGS) entry which is preliminary data.</text>
</comment>
<evidence type="ECO:0000313" key="3">
    <source>
        <dbReference type="Proteomes" id="UP000661894"/>
    </source>
</evidence>
<feature type="transmembrane region" description="Helical" evidence="1">
    <location>
        <begin position="231"/>
        <end position="254"/>
    </location>
</feature>
<gene>
    <name evidence="2" type="ORF">H9624_14135</name>
</gene>
<keyword evidence="3" id="KW-1185">Reference proteome</keyword>